<sequence>MPRTLIVGGTSQIAAALIPQFDNLRVLTGRPWTPPDGVDHVLVDLSTYDARDNRDWLEPYDLILCIAPIMHSARILDWLPALRGTRAVFLSSNNAALLPDDPYYDPIRAAESTIRTASVDAVILHPTAISGRPGCQVLGKLISSVRQGRPIMLPGVRMRQALVDYRDVARAVFMASSPSVPAGTYSVNGPATLTYAEILAAIETATGRTARVLNLPARPLRWAGRIAPQIPQLRRAGIHRDPVQPSLPGYHAEFSVMDMIVTLTRDGPLPS</sequence>
<gene>
    <name evidence="1" type="ORF">GCM10007854_10400</name>
</gene>
<evidence type="ECO:0000313" key="2">
    <source>
        <dbReference type="Proteomes" id="UP001161390"/>
    </source>
</evidence>
<dbReference type="SUPFAM" id="SSF51735">
    <property type="entry name" value="NAD(P)-binding Rossmann-fold domains"/>
    <property type="match status" value="1"/>
</dbReference>
<organism evidence="1 2">
    <name type="scientific">Algimonas porphyrae</name>
    <dbReference type="NCBI Taxonomy" id="1128113"/>
    <lineage>
        <taxon>Bacteria</taxon>
        <taxon>Pseudomonadati</taxon>
        <taxon>Pseudomonadota</taxon>
        <taxon>Alphaproteobacteria</taxon>
        <taxon>Maricaulales</taxon>
        <taxon>Robiginitomaculaceae</taxon>
        <taxon>Algimonas</taxon>
    </lineage>
</organism>
<evidence type="ECO:0000313" key="1">
    <source>
        <dbReference type="EMBL" id="GLQ20085.1"/>
    </source>
</evidence>
<dbReference type="InterPro" id="IPR036291">
    <property type="entry name" value="NAD(P)-bd_dom_sf"/>
</dbReference>
<protein>
    <recommendedName>
        <fullName evidence="3">Nucleoside-diphosphate-sugar epimerase</fullName>
    </recommendedName>
</protein>
<dbReference type="RefSeq" id="WP_284370331.1">
    <property type="nucleotide sequence ID" value="NZ_BSNJ01000002.1"/>
</dbReference>
<accession>A0ABQ5UXQ6</accession>
<keyword evidence="2" id="KW-1185">Reference proteome</keyword>
<reference evidence="1" key="2">
    <citation type="submission" date="2023-01" db="EMBL/GenBank/DDBJ databases">
        <title>Draft genome sequence of Algimonas porphyrae strain NBRC 108216.</title>
        <authorList>
            <person name="Sun Q."/>
            <person name="Mori K."/>
        </authorList>
    </citation>
    <scope>NUCLEOTIDE SEQUENCE</scope>
    <source>
        <strain evidence="1">NBRC 108216</strain>
    </source>
</reference>
<proteinExistence type="predicted"/>
<dbReference type="EMBL" id="BSNJ01000002">
    <property type="protein sequence ID" value="GLQ20085.1"/>
    <property type="molecule type" value="Genomic_DNA"/>
</dbReference>
<comment type="caution">
    <text evidence="1">The sequence shown here is derived from an EMBL/GenBank/DDBJ whole genome shotgun (WGS) entry which is preliminary data.</text>
</comment>
<reference evidence="1" key="1">
    <citation type="journal article" date="2014" name="Int. J. Syst. Evol. Microbiol.">
        <title>Complete genome of a new Firmicutes species belonging to the dominant human colonic microbiota ('Ruminococcus bicirculans') reveals two chromosomes and a selective capacity to utilize plant glucans.</title>
        <authorList>
            <consortium name="NISC Comparative Sequencing Program"/>
            <person name="Wegmann U."/>
            <person name="Louis P."/>
            <person name="Goesmann A."/>
            <person name="Henrissat B."/>
            <person name="Duncan S.H."/>
            <person name="Flint H.J."/>
        </authorList>
    </citation>
    <scope>NUCLEOTIDE SEQUENCE</scope>
    <source>
        <strain evidence="1">NBRC 108216</strain>
    </source>
</reference>
<evidence type="ECO:0008006" key="3">
    <source>
        <dbReference type="Google" id="ProtNLM"/>
    </source>
</evidence>
<dbReference type="Gene3D" id="3.40.50.720">
    <property type="entry name" value="NAD(P)-binding Rossmann-like Domain"/>
    <property type="match status" value="1"/>
</dbReference>
<name>A0ABQ5UXQ6_9PROT</name>
<dbReference type="Proteomes" id="UP001161390">
    <property type="component" value="Unassembled WGS sequence"/>
</dbReference>